<dbReference type="PRINTS" id="PR00344">
    <property type="entry name" value="BCTRLSENSOR"/>
</dbReference>
<reference evidence="12 13" key="1">
    <citation type="submission" date="2023-07" db="EMBL/GenBank/DDBJ databases">
        <title>Sequencing the genomes of 1000 actinobacteria strains.</title>
        <authorList>
            <person name="Klenk H.-P."/>
        </authorList>
    </citation>
    <scope>NUCLEOTIDE SEQUENCE [LARGE SCALE GENOMIC DNA]</scope>
    <source>
        <strain evidence="12 13">DSM 19426</strain>
    </source>
</reference>
<evidence type="ECO:0000256" key="9">
    <source>
        <dbReference type="ARBA" id="ARBA00023012"/>
    </source>
</evidence>
<dbReference type="PANTHER" id="PTHR42878">
    <property type="entry name" value="TWO-COMPONENT HISTIDINE KINASE"/>
    <property type="match status" value="1"/>
</dbReference>
<dbReference type="SMART" id="SM00387">
    <property type="entry name" value="HATPase_c"/>
    <property type="match status" value="1"/>
</dbReference>
<evidence type="ECO:0000259" key="11">
    <source>
        <dbReference type="PROSITE" id="PS50109"/>
    </source>
</evidence>
<evidence type="ECO:0000256" key="7">
    <source>
        <dbReference type="ARBA" id="ARBA00022777"/>
    </source>
</evidence>
<dbReference type="Gene3D" id="3.30.450.40">
    <property type="match status" value="1"/>
</dbReference>
<keyword evidence="9" id="KW-0902">Two-component regulatory system</keyword>
<dbReference type="EC" id="2.7.13.3" evidence="3"/>
<dbReference type="InterPro" id="IPR029016">
    <property type="entry name" value="GAF-like_dom_sf"/>
</dbReference>
<evidence type="ECO:0000256" key="1">
    <source>
        <dbReference type="ARBA" id="ARBA00000085"/>
    </source>
</evidence>
<dbReference type="SUPFAM" id="SSF55781">
    <property type="entry name" value="GAF domain-like"/>
    <property type="match status" value="1"/>
</dbReference>
<dbReference type="SUPFAM" id="SSF55874">
    <property type="entry name" value="ATPase domain of HSP90 chaperone/DNA topoisomerase II/histidine kinase"/>
    <property type="match status" value="1"/>
</dbReference>
<evidence type="ECO:0000256" key="10">
    <source>
        <dbReference type="ARBA" id="ARBA00039401"/>
    </source>
</evidence>
<dbReference type="InterPro" id="IPR036097">
    <property type="entry name" value="HisK_dim/P_sf"/>
</dbReference>
<evidence type="ECO:0000313" key="13">
    <source>
        <dbReference type="Proteomes" id="UP001183648"/>
    </source>
</evidence>
<dbReference type="Pfam" id="PF02518">
    <property type="entry name" value="HATPase_c"/>
    <property type="match status" value="1"/>
</dbReference>
<keyword evidence="4" id="KW-0597">Phosphoprotein</keyword>
<dbReference type="PROSITE" id="PS50109">
    <property type="entry name" value="HIS_KIN"/>
    <property type="match status" value="1"/>
</dbReference>
<dbReference type="InterPro" id="IPR003594">
    <property type="entry name" value="HATPase_dom"/>
</dbReference>
<dbReference type="GO" id="GO:0016301">
    <property type="term" value="F:kinase activity"/>
    <property type="evidence" value="ECO:0007669"/>
    <property type="project" value="UniProtKB-KW"/>
</dbReference>
<dbReference type="InterPro" id="IPR004358">
    <property type="entry name" value="Sig_transdc_His_kin-like_C"/>
</dbReference>
<dbReference type="RefSeq" id="WP_310302890.1">
    <property type="nucleotide sequence ID" value="NZ_BAAAPS010000013.1"/>
</dbReference>
<evidence type="ECO:0000256" key="4">
    <source>
        <dbReference type="ARBA" id="ARBA00022553"/>
    </source>
</evidence>
<comment type="caution">
    <text evidence="12">The sequence shown here is derived from an EMBL/GenBank/DDBJ whole genome shotgun (WGS) entry which is preliminary data.</text>
</comment>
<dbReference type="SUPFAM" id="SSF47384">
    <property type="entry name" value="Homodimeric domain of signal transducing histidine kinase"/>
    <property type="match status" value="1"/>
</dbReference>
<dbReference type="InterPro" id="IPR050351">
    <property type="entry name" value="BphY/WalK/GraS-like"/>
</dbReference>
<dbReference type="Pfam" id="PF13185">
    <property type="entry name" value="GAF_2"/>
    <property type="match status" value="1"/>
</dbReference>
<dbReference type="Pfam" id="PF00512">
    <property type="entry name" value="HisKA"/>
    <property type="match status" value="1"/>
</dbReference>
<evidence type="ECO:0000313" key="12">
    <source>
        <dbReference type="EMBL" id="MDR7363028.1"/>
    </source>
</evidence>
<keyword evidence="8" id="KW-0067">ATP-binding</keyword>
<comment type="catalytic activity">
    <reaction evidence="1">
        <text>ATP + protein L-histidine = ADP + protein N-phospho-L-histidine.</text>
        <dbReference type="EC" id="2.7.13.3"/>
    </reaction>
</comment>
<dbReference type="CDD" id="cd00082">
    <property type="entry name" value="HisKA"/>
    <property type="match status" value="1"/>
</dbReference>
<keyword evidence="7 12" id="KW-0418">Kinase</keyword>
<feature type="domain" description="Histidine kinase" evidence="11">
    <location>
        <begin position="204"/>
        <end position="416"/>
    </location>
</feature>
<evidence type="ECO:0000256" key="8">
    <source>
        <dbReference type="ARBA" id="ARBA00022840"/>
    </source>
</evidence>
<keyword evidence="13" id="KW-1185">Reference proteome</keyword>
<keyword evidence="6" id="KW-0547">Nucleotide-binding</keyword>
<dbReference type="EMBL" id="JAVDYG010000001">
    <property type="protein sequence ID" value="MDR7363028.1"/>
    <property type="molecule type" value="Genomic_DNA"/>
</dbReference>
<dbReference type="InterPro" id="IPR003661">
    <property type="entry name" value="HisK_dim/P_dom"/>
</dbReference>
<dbReference type="InterPro" id="IPR036890">
    <property type="entry name" value="HATPase_C_sf"/>
</dbReference>
<sequence>MSEHAIALNPSYAVRAPDALAPASHPDPASPHPGLRALWALSRADDDQLQTLVDLVQDLCDVPLAALAIFEGSDYHLTTTAGIAPLVCDAQDTLCVQVMDTRETVHVADVRRDGRFDASPYVDGRFMSLGFYASAPVVDPDGTMVGRLCVFDLEPRELTESQLRALTAVAADVSNIIELHLRREADRPLPHHAGPDELLDLSSQIARELRTPLMAVLTSLELLAETEPDADPSRRRVLNSAHRSTRRLNDVVDRLLTLSKVGRTVEPAPVDLGDVFDLVARDTSLVVQTAGGSLAAGELPMVAADAGQVHRVLLELVTNAVRAARPGVPPRVAVWATPTDGGDAWRVSVTDNGVGIPAEARATLFDTATRLASVSRGEGVGLARVARIVEAHGGRLGAEASPGGGTTVWFELPALLPCTEA</sequence>
<name>A0ABU2BXA5_9ACTN</name>
<evidence type="ECO:0000256" key="3">
    <source>
        <dbReference type="ARBA" id="ARBA00012438"/>
    </source>
</evidence>
<comment type="subcellular location">
    <subcellularLocation>
        <location evidence="2">Cell membrane</location>
    </subcellularLocation>
</comment>
<accession>A0ABU2BXA5</accession>
<keyword evidence="5" id="KW-0808">Transferase</keyword>
<protein>
    <recommendedName>
        <fullName evidence="10">Sensor-like histidine kinase SenX3</fullName>
        <ecNumber evidence="3">2.7.13.3</ecNumber>
    </recommendedName>
</protein>
<dbReference type="InterPro" id="IPR005467">
    <property type="entry name" value="His_kinase_dom"/>
</dbReference>
<dbReference type="InterPro" id="IPR003018">
    <property type="entry name" value="GAF"/>
</dbReference>
<gene>
    <name evidence="12" type="ORF">J2S63_002581</name>
</gene>
<organism evidence="12 13">
    <name type="scientific">Nocardioides marmoribigeumensis</name>
    <dbReference type="NCBI Taxonomy" id="433649"/>
    <lineage>
        <taxon>Bacteria</taxon>
        <taxon>Bacillati</taxon>
        <taxon>Actinomycetota</taxon>
        <taxon>Actinomycetes</taxon>
        <taxon>Propionibacteriales</taxon>
        <taxon>Nocardioidaceae</taxon>
        <taxon>Nocardioides</taxon>
    </lineage>
</organism>
<dbReference type="Gene3D" id="1.10.287.130">
    <property type="match status" value="1"/>
</dbReference>
<proteinExistence type="predicted"/>
<dbReference type="Gene3D" id="3.30.565.10">
    <property type="entry name" value="Histidine kinase-like ATPase, C-terminal domain"/>
    <property type="match status" value="1"/>
</dbReference>
<dbReference type="SMART" id="SM00065">
    <property type="entry name" value="GAF"/>
    <property type="match status" value="1"/>
</dbReference>
<evidence type="ECO:0000256" key="2">
    <source>
        <dbReference type="ARBA" id="ARBA00004236"/>
    </source>
</evidence>
<evidence type="ECO:0000256" key="5">
    <source>
        <dbReference type="ARBA" id="ARBA00022679"/>
    </source>
</evidence>
<dbReference type="Proteomes" id="UP001183648">
    <property type="component" value="Unassembled WGS sequence"/>
</dbReference>
<evidence type="ECO:0000256" key="6">
    <source>
        <dbReference type="ARBA" id="ARBA00022741"/>
    </source>
</evidence>
<dbReference type="PANTHER" id="PTHR42878:SF7">
    <property type="entry name" value="SENSOR HISTIDINE KINASE GLRK"/>
    <property type="match status" value="1"/>
</dbReference>
<dbReference type="SMART" id="SM00388">
    <property type="entry name" value="HisKA"/>
    <property type="match status" value="1"/>
</dbReference>